<accession>A0A0F9TKT1</accession>
<comment type="caution">
    <text evidence="1">The sequence shown here is derived from an EMBL/GenBank/DDBJ whole genome shotgun (WGS) entry which is preliminary data.</text>
</comment>
<dbReference type="EMBL" id="LAZR01000241">
    <property type="protein sequence ID" value="KKN79859.1"/>
    <property type="molecule type" value="Genomic_DNA"/>
</dbReference>
<dbReference type="InterPro" id="IPR045467">
    <property type="entry name" value="DUF6497"/>
</dbReference>
<reference evidence="1" key="1">
    <citation type="journal article" date="2015" name="Nature">
        <title>Complex archaea that bridge the gap between prokaryotes and eukaryotes.</title>
        <authorList>
            <person name="Spang A."/>
            <person name="Saw J.H."/>
            <person name="Jorgensen S.L."/>
            <person name="Zaremba-Niedzwiedzka K."/>
            <person name="Martijn J."/>
            <person name="Lind A.E."/>
            <person name="van Eijk R."/>
            <person name="Schleper C."/>
            <person name="Guy L."/>
            <person name="Ettema T.J."/>
        </authorList>
    </citation>
    <scope>NUCLEOTIDE SEQUENCE</scope>
</reference>
<sequence length="152" mass="16429">MTVRPALYQLSCTDRPLRASAVTWLAASVLFAATSAGAVAASAVDMPSGQSLELQEVLVDQVATETWLRFRFVAPYIARDTGAVDFAQVGADMTYLCDALAIPYMAQHALNGEVIVISLADRVTEFGVSDPEATQFFEAFRLSNDTCIWEGL</sequence>
<name>A0A0F9TKT1_9ZZZZ</name>
<dbReference type="AlphaFoldDB" id="A0A0F9TKT1"/>
<dbReference type="Pfam" id="PF20107">
    <property type="entry name" value="DUF6497"/>
    <property type="match status" value="1"/>
</dbReference>
<evidence type="ECO:0000313" key="1">
    <source>
        <dbReference type="EMBL" id="KKN79859.1"/>
    </source>
</evidence>
<evidence type="ECO:0008006" key="2">
    <source>
        <dbReference type="Google" id="ProtNLM"/>
    </source>
</evidence>
<organism evidence="1">
    <name type="scientific">marine sediment metagenome</name>
    <dbReference type="NCBI Taxonomy" id="412755"/>
    <lineage>
        <taxon>unclassified sequences</taxon>
        <taxon>metagenomes</taxon>
        <taxon>ecological metagenomes</taxon>
    </lineage>
</organism>
<gene>
    <name evidence="1" type="ORF">LCGC14_0335800</name>
</gene>
<protein>
    <recommendedName>
        <fullName evidence="2">Acetolactate synthase</fullName>
    </recommendedName>
</protein>
<proteinExistence type="predicted"/>